<keyword evidence="2" id="KW-1185">Reference proteome</keyword>
<reference evidence="1 2" key="2">
    <citation type="submission" date="2020-07" db="EMBL/GenBank/DDBJ databases">
        <title>Genome assembly of wild tea tree DASZ reveals pedigree and selection history of tea varieties.</title>
        <authorList>
            <person name="Zhang W."/>
        </authorList>
    </citation>
    <scope>NUCLEOTIDE SEQUENCE [LARGE SCALE GENOMIC DNA]</scope>
    <source>
        <strain evidence="2">cv. G240</strain>
        <tissue evidence="1">Leaf</tissue>
    </source>
</reference>
<evidence type="ECO:0000313" key="1">
    <source>
        <dbReference type="EMBL" id="KAF5941328.1"/>
    </source>
</evidence>
<comment type="caution">
    <text evidence="1">The sequence shown here is derived from an EMBL/GenBank/DDBJ whole genome shotgun (WGS) entry which is preliminary data.</text>
</comment>
<organism evidence="1 2">
    <name type="scientific">Camellia sinensis</name>
    <name type="common">Tea plant</name>
    <name type="synonym">Thea sinensis</name>
    <dbReference type="NCBI Taxonomy" id="4442"/>
    <lineage>
        <taxon>Eukaryota</taxon>
        <taxon>Viridiplantae</taxon>
        <taxon>Streptophyta</taxon>
        <taxon>Embryophyta</taxon>
        <taxon>Tracheophyta</taxon>
        <taxon>Spermatophyta</taxon>
        <taxon>Magnoliopsida</taxon>
        <taxon>eudicotyledons</taxon>
        <taxon>Gunneridae</taxon>
        <taxon>Pentapetalae</taxon>
        <taxon>asterids</taxon>
        <taxon>Ericales</taxon>
        <taxon>Theaceae</taxon>
        <taxon>Camellia</taxon>
    </lineage>
</organism>
<evidence type="ECO:0000313" key="2">
    <source>
        <dbReference type="Proteomes" id="UP000593564"/>
    </source>
</evidence>
<sequence>MASNLLVPDPVCSLTSSRFPLHKRSQLSLESPSICKAQVSKTLWFYCNCMTSNTSSSSVTKKTQPGDQTIVRRLANYKPPVWKYDFLQSLTSTYVVLRGEGNLPNLMACGLDGWWKVEEDKPEVVAGGGSGISCGNSDR</sequence>
<dbReference type="Proteomes" id="UP000593564">
    <property type="component" value="Unassembled WGS sequence"/>
</dbReference>
<dbReference type="AlphaFoldDB" id="A0A7J7GPL1"/>
<proteinExistence type="predicted"/>
<dbReference type="EMBL" id="JACBKZ010000010">
    <property type="protein sequence ID" value="KAF5941328.1"/>
    <property type="molecule type" value="Genomic_DNA"/>
</dbReference>
<name>A0A7J7GPL1_CAMSI</name>
<accession>A0A7J7GPL1</accession>
<protein>
    <submittedName>
        <fullName evidence="1">Uncharacterized protein</fullName>
    </submittedName>
</protein>
<gene>
    <name evidence="1" type="ORF">HYC85_022495</name>
</gene>
<reference evidence="2" key="1">
    <citation type="journal article" date="2020" name="Nat. Commun.">
        <title>Genome assembly of wild tea tree DASZ reveals pedigree and selection history of tea varieties.</title>
        <authorList>
            <person name="Zhang W."/>
            <person name="Zhang Y."/>
            <person name="Qiu H."/>
            <person name="Guo Y."/>
            <person name="Wan H."/>
            <person name="Zhang X."/>
            <person name="Scossa F."/>
            <person name="Alseekh S."/>
            <person name="Zhang Q."/>
            <person name="Wang P."/>
            <person name="Xu L."/>
            <person name="Schmidt M.H."/>
            <person name="Jia X."/>
            <person name="Li D."/>
            <person name="Zhu A."/>
            <person name="Guo F."/>
            <person name="Chen W."/>
            <person name="Ni D."/>
            <person name="Usadel B."/>
            <person name="Fernie A.R."/>
            <person name="Wen W."/>
        </authorList>
    </citation>
    <scope>NUCLEOTIDE SEQUENCE [LARGE SCALE GENOMIC DNA]</scope>
    <source>
        <strain evidence="2">cv. G240</strain>
    </source>
</reference>